<dbReference type="GO" id="GO:0005254">
    <property type="term" value="F:chloride channel activity"/>
    <property type="evidence" value="ECO:0007669"/>
    <property type="project" value="TreeGrafter"/>
</dbReference>
<evidence type="ECO:0000259" key="8">
    <source>
        <dbReference type="Pfam" id="PF04547"/>
    </source>
</evidence>
<keyword evidence="10" id="KW-1185">Reference proteome</keyword>
<feature type="transmembrane region" description="Helical" evidence="6">
    <location>
        <begin position="448"/>
        <end position="467"/>
    </location>
</feature>
<dbReference type="PANTHER" id="PTHR12308:SF73">
    <property type="entry name" value="ANOCTAMIN"/>
    <property type="match status" value="1"/>
</dbReference>
<keyword evidence="5 6" id="KW-0472">Membrane</keyword>
<dbReference type="OrthoDB" id="296386at2759"/>
<comment type="similarity">
    <text evidence="2 6">Belongs to the anoctamin family.</text>
</comment>
<gene>
    <name evidence="9" type="ORF">MEDL_39328</name>
</gene>
<comment type="subcellular location">
    <subcellularLocation>
        <location evidence="1 6">Membrane</location>
        <topology evidence="1 6">Multi-pass membrane protein</topology>
    </subcellularLocation>
</comment>
<dbReference type="EMBL" id="CAJPWZ010001883">
    <property type="protein sequence ID" value="CAG2226227.1"/>
    <property type="molecule type" value="Genomic_DNA"/>
</dbReference>
<evidence type="ECO:0000256" key="5">
    <source>
        <dbReference type="ARBA" id="ARBA00023136"/>
    </source>
</evidence>
<dbReference type="GO" id="GO:0005886">
    <property type="term" value="C:plasma membrane"/>
    <property type="evidence" value="ECO:0007669"/>
    <property type="project" value="TreeGrafter"/>
</dbReference>
<dbReference type="InterPro" id="IPR007632">
    <property type="entry name" value="Anoctamin"/>
</dbReference>
<feature type="transmembrane region" description="Helical" evidence="6">
    <location>
        <begin position="178"/>
        <end position="197"/>
    </location>
</feature>
<protein>
    <recommendedName>
        <fullName evidence="6">Anoctamin</fullName>
    </recommendedName>
</protein>
<feature type="transmembrane region" description="Helical" evidence="6">
    <location>
        <begin position="412"/>
        <end position="436"/>
    </location>
</feature>
<feature type="transmembrane region" description="Helical" evidence="6">
    <location>
        <begin position="122"/>
        <end position="143"/>
    </location>
</feature>
<dbReference type="PANTHER" id="PTHR12308">
    <property type="entry name" value="ANOCTAMIN"/>
    <property type="match status" value="1"/>
</dbReference>
<feature type="domain" description="Anoctamin transmembrane" evidence="8">
    <location>
        <begin position="363"/>
        <end position="484"/>
    </location>
</feature>
<evidence type="ECO:0000313" key="9">
    <source>
        <dbReference type="EMBL" id="CAG2226227.1"/>
    </source>
</evidence>
<evidence type="ECO:0000256" key="4">
    <source>
        <dbReference type="ARBA" id="ARBA00022989"/>
    </source>
</evidence>
<evidence type="ECO:0000256" key="2">
    <source>
        <dbReference type="ARBA" id="ARBA00009671"/>
    </source>
</evidence>
<comment type="caution">
    <text evidence="6">Lacks conserved residue(s) required for the propagation of feature annotation.</text>
</comment>
<name>A0A8S3T6K3_MYTED</name>
<evidence type="ECO:0000313" key="10">
    <source>
        <dbReference type="Proteomes" id="UP000683360"/>
    </source>
</evidence>
<evidence type="ECO:0000256" key="6">
    <source>
        <dbReference type="RuleBase" id="RU280814"/>
    </source>
</evidence>
<proteinExistence type="inferred from homology"/>
<dbReference type="Proteomes" id="UP000683360">
    <property type="component" value="Unassembled WGS sequence"/>
</dbReference>
<sequence length="588" mass="68490">MRFGKLQNTFQLTFGCTSCLNFFNNVPDFPYLTKLAVYTDYLIYHEPSKDSQRYEEQFGSTKNKNSEDKHGENKPKPPKDFMKDQRKVLYDDWKSFYKFQPLTNIRYYFGEKIAFYFAWKGLLMTTLWVPMFLGLAIFIYGIVRSARISTDYSSTTNNTTSKVTEIFTVIKEASDNELTPVFAFIICVWGTFFLQRWKRKSATLAHKWYVDEFEVTEPDRPKFYGTQFRKHPVTGEDDWYFPKTDKLKIFLLSRLTIVFMLCIVLASVTGVIVYRVAASVHFCPNISALECFFVTSVVSSLLNVISILILSKRLGVEGIVGLGKTFTDNCEPNGNCMSELSVQIFILITLKPLPKFFKNVVWLEFFFLQLFASSLPLAPLIVLITNLIDIRVDAKRMLWWYRRPLAKIAQDIGIWFTILQFVNMCGVISNGFLIGFTSSVLKNHDDYTRLWIVVAFEHTVFAIKLLLDYVIPDVPDTVRSASKKSNHYLTNLLKKDRNQLKEDLSKMKTKADQCSPPQPLPSLNRDMEITVQIADEEPCPRPSSKKKRKYRYEVEVEYTPIRKIMIKKNKYHDYRYYNRGNYGNPPLF</sequence>
<evidence type="ECO:0000256" key="7">
    <source>
        <dbReference type="SAM" id="MobiDB-lite"/>
    </source>
</evidence>
<dbReference type="PROSITE" id="PS51257">
    <property type="entry name" value="PROKAR_LIPOPROTEIN"/>
    <property type="match status" value="1"/>
</dbReference>
<organism evidence="9 10">
    <name type="scientific">Mytilus edulis</name>
    <name type="common">Blue mussel</name>
    <dbReference type="NCBI Taxonomy" id="6550"/>
    <lineage>
        <taxon>Eukaryota</taxon>
        <taxon>Metazoa</taxon>
        <taxon>Spiralia</taxon>
        <taxon>Lophotrochozoa</taxon>
        <taxon>Mollusca</taxon>
        <taxon>Bivalvia</taxon>
        <taxon>Autobranchia</taxon>
        <taxon>Pteriomorphia</taxon>
        <taxon>Mytilida</taxon>
        <taxon>Mytiloidea</taxon>
        <taxon>Mytilidae</taxon>
        <taxon>Mytilinae</taxon>
        <taxon>Mytilus</taxon>
    </lineage>
</organism>
<feature type="region of interest" description="Disordered" evidence="7">
    <location>
        <begin position="54"/>
        <end position="81"/>
    </location>
</feature>
<feature type="domain" description="Anoctamin transmembrane" evidence="8">
    <location>
        <begin position="105"/>
        <end position="312"/>
    </location>
</feature>
<feature type="transmembrane region" description="Helical" evidence="6">
    <location>
        <begin position="286"/>
        <end position="310"/>
    </location>
</feature>
<dbReference type="Pfam" id="PF04547">
    <property type="entry name" value="Anoctamin"/>
    <property type="match status" value="2"/>
</dbReference>
<evidence type="ECO:0000256" key="1">
    <source>
        <dbReference type="ARBA" id="ARBA00004141"/>
    </source>
</evidence>
<keyword evidence="3 6" id="KW-0812">Transmembrane</keyword>
<dbReference type="AlphaFoldDB" id="A0A8S3T6K3"/>
<dbReference type="InterPro" id="IPR049452">
    <property type="entry name" value="Anoctamin_TM"/>
</dbReference>
<reference evidence="9" key="1">
    <citation type="submission" date="2021-03" db="EMBL/GenBank/DDBJ databases">
        <authorList>
            <person name="Bekaert M."/>
        </authorList>
    </citation>
    <scope>NUCLEOTIDE SEQUENCE</scope>
</reference>
<accession>A0A8S3T6K3</accession>
<feature type="transmembrane region" description="Helical" evidence="6">
    <location>
        <begin position="365"/>
        <end position="392"/>
    </location>
</feature>
<keyword evidence="4 6" id="KW-1133">Transmembrane helix</keyword>
<comment type="caution">
    <text evidence="9">The sequence shown here is derived from an EMBL/GenBank/DDBJ whole genome shotgun (WGS) entry which is preliminary data.</text>
</comment>
<feature type="transmembrane region" description="Helical" evidence="6">
    <location>
        <begin position="251"/>
        <end position="274"/>
    </location>
</feature>
<evidence type="ECO:0000256" key="3">
    <source>
        <dbReference type="ARBA" id="ARBA00022692"/>
    </source>
</evidence>
<feature type="compositionally biased region" description="Basic and acidic residues" evidence="7">
    <location>
        <begin position="64"/>
        <end position="81"/>
    </location>
</feature>